<accession>A0A840XU56</accession>
<dbReference type="PANTHER" id="PTHR36838">
    <property type="entry name" value="AUXIN EFFLUX CARRIER FAMILY PROTEIN"/>
    <property type="match status" value="1"/>
</dbReference>
<keyword evidence="7 8" id="KW-0472">Membrane</keyword>
<dbReference type="AlphaFoldDB" id="A0A840XU56"/>
<feature type="transmembrane region" description="Helical" evidence="8">
    <location>
        <begin position="286"/>
        <end position="308"/>
    </location>
</feature>
<feature type="transmembrane region" description="Helical" evidence="8">
    <location>
        <begin position="192"/>
        <end position="213"/>
    </location>
</feature>
<gene>
    <name evidence="9" type="ORF">FHS87_000249</name>
</gene>
<keyword evidence="10" id="KW-1185">Reference proteome</keyword>
<evidence type="ECO:0000256" key="2">
    <source>
        <dbReference type="ARBA" id="ARBA00010145"/>
    </source>
</evidence>
<dbReference type="Proteomes" id="UP000580654">
    <property type="component" value="Unassembled WGS sequence"/>
</dbReference>
<dbReference type="InterPro" id="IPR004776">
    <property type="entry name" value="Mem_transp_PIN-like"/>
</dbReference>
<dbReference type="PANTHER" id="PTHR36838:SF3">
    <property type="entry name" value="TRANSPORTER AUXIN EFFLUX CARRIER EC FAMILY"/>
    <property type="match status" value="1"/>
</dbReference>
<evidence type="ECO:0000256" key="4">
    <source>
        <dbReference type="ARBA" id="ARBA00022475"/>
    </source>
</evidence>
<evidence type="ECO:0000256" key="5">
    <source>
        <dbReference type="ARBA" id="ARBA00022692"/>
    </source>
</evidence>
<feature type="transmembrane region" description="Helical" evidence="8">
    <location>
        <begin position="225"/>
        <end position="244"/>
    </location>
</feature>
<comment type="subcellular location">
    <subcellularLocation>
        <location evidence="1">Cell membrane</location>
        <topology evidence="1">Multi-pass membrane protein</topology>
    </subcellularLocation>
</comment>
<dbReference type="RefSeq" id="WP_184512978.1">
    <property type="nucleotide sequence ID" value="NZ_JACIJD010000001.1"/>
</dbReference>
<dbReference type="EMBL" id="JACIJD010000001">
    <property type="protein sequence ID" value="MBB5692238.1"/>
    <property type="molecule type" value="Genomic_DNA"/>
</dbReference>
<dbReference type="Gene3D" id="1.20.1530.20">
    <property type="match status" value="1"/>
</dbReference>
<feature type="transmembrane region" description="Helical" evidence="8">
    <location>
        <begin position="38"/>
        <end position="60"/>
    </location>
</feature>
<sequence>MLGVLNLVAPVFLLIALGYAAGRRRVLSDEALRGINDFAYWLCAPALLFVSAASGGGLGGHGGRLEVAFFSGVLVTYGIALLASRFLARRGLAESGLFALNCSFGNTLMMGVPVVLATFGTAGIGPATAIIGLYSLVMLPLTTIVAEMGMAAGASVSRVLGTTLRSVVRNPIVMAVLLGNLWALFLPTPPFFMRRFLEILGGGTSPILLFCLGASLRDFQLQRDWADAVVINLLKLVALPALVWELGRLLGLGALELAVAVTLAAMPTGANAFLMSRRYATGMERAGAAVLMGTILSVVTLTFLLGWLTGLARP</sequence>
<keyword evidence="6 8" id="KW-1133">Transmembrane helix</keyword>
<evidence type="ECO:0000313" key="9">
    <source>
        <dbReference type="EMBL" id="MBB5692238.1"/>
    </source>
</evidence>
<feature type="transmembrane region" description="Helical" evidence="8">
    <location>
        <begin position="108"/>
        <end position="134"/>
    </location>
</feature>
<evidence type="ECO:0000256" key="6">
    <source>
        <dbReference type="ARBA" id="ARBA00022989"/>
    </source>
</evidence>
<evidence type="ECO:0000256" key="8">
    <source>
        <dbReference type="SAM" id="Phobius"/>
    </source>
</evidence>
<feature type="transmembrane region" description="Helical" evidence="8">
    <location>
        <begin position="167"/>
        <end position="186"/>
    </location>
</feature>
<dbReference type="InterPro" id="IPR038770">
    <property type="entry name" value="Na+/solute_symporter_sf"/>
</dbReference>
<proteinExistence type="inferred from homology"/>
<protein>
    <recommendedName>
        <fullName evidence="11">Transporter</fullName>
    </recommendedName>
</protein>
<evidence type="ECO:0000256" key="3">
    <source>
        <dbReference type="ARBA" id="ARBA00022448"/>
    </source>
</evidence>
<dbReference type="GO" id="GO:0055085">
    <property type="term" value="P:transmembrane transport"/>
    <property type="evidence" value="ECO:0007669"/>
    <property type="project" value="InterPro"/>
</dbReference>
<dbReference type="GO" id="GO:0005886">
    <property type="term" value="C:plasma membrane"/>
    <property type="evidence" value="ECO:0007669"/>
    <property type="project" value="UniProtKB-SubCell"/>
</dbReference>
<evidence type="ECO:0008006" key="11">
    <source>
        <dbReference type="Google" id="ProtNLM"/>
    </source>
</evidence>
<evidence type="ECO:0000313" key="10">
    <source>
        <dbReference type="Proteomes" id="UP000580654"/>
    </source>
</evidence>
<organism evidence="9 10">
    <name type="scientific">Muricoccus pecuniae</name>
    <dbReference type="NCBI Taxonomy" id="693023"/>
    <lineage>
        <taxon>Bacteria</taxon>
        <taxon>Pseudomonadati</taxon>
        <taxon>Pseudomonadota</taxon>
        <taxon>Alphaproteobacteria</taxon>
        <taxon>Acetobacterales</taxon>
        <taxon>Roseomonadaceae</taxon>
        <taxon>Muricoccus</taxon>
    </lineage>
</organism>
<dbReference type="Pfam" id="PF03547">
    <property type="entry name" value="Mem_trans"/>
    <property type="match status" value="1"/>
</dbReference>
<reference evidence="9 10" key="1">
    <citation type="submission" date="2020-08" db="EMBL/GenBank/DDBJ databases">
        <title>Genomic Encyclopedia of Type Strains, Phase IV (KMG-IV): sequencing the most valuable type-strain genomes for metagenomic binning, comparative biology and taxonomic classification.</title>
        <authorList>
            <person name="Goeker M."/>
        </authorList>
    </citation>
    <scope>NUCLEOTIDE SEQUENCE [LARGE SCALE GENOMIC DNA]</scope>
    <source>
        <strain evidence="9 10">DSM 25622</strain>
    </source>
</reference>
<evidence type="ECO:0000256" key="1">
    <source>
        <dbReference type="ARBA" id="ARBA00004651"/>
    </source>
</evidence>
<keyword evidence="5 8" id="KW-0812">Transmembrane</keyword>
<feature type="transmembrane region" description="Helical" evidence="8">
    <location>
        <begin position="67"/>
        <end position="88"/>
    </location>
</feature>
<comment type="caution">
    <text evidence="9">The sequence shown here is derived from an EMBL/GenBank/DDBJ whole genome shotgun (WGS) entry which is preliminary data.</text>
</comment>
<feature type="transmembrane region" description="Helical" evidence="8">
    <location>
        <begin position="250"/>
        <end position="274"/>
    </location>
</feature>
<comment type="similarity">
    <text evidence="2">Belongs to the auxin efflux carrier (TC 2.A.69) family.</text>
</comment>
<name>A0A840XU56_9PROT</name>
<keyword evidence="3" id="KW-0813">Transport</keyword>
<keyword evidence="4" id="KW-1003">Cell membrane</keyword>
<evidence type="ECO:0000256" key="7">
    <source>
        <dbReference type="ARBA" id="ARBA00023136"/>
    </source>
</evidence>